<protein>
    <submittedName>
        <fullName evidence="1">Uncharacterized protein</fullName>
    </submittedName>
</protein>
<reference evidence="1" key="1">
    <citation type="submission" date="2021-06" db="EMBL/GenBank/DDBJ databases">
        <authorList>
            <person name="Rolland C."/>
        </authorList>
    </citation>
    <scope>NUCLEOTIDE SEQUENCE</scope>
    <source>
        <strain evidence="1">347.936635</strain>
    </source>
</reference>
<name>A0A8F8PNB2_9VIRU</name>
<evidence type="ECO:0000313" key="1">
    <source>
        <dbReference type="EMBL" id="QYA18652.1"/>
    </source>
</evidence>
<organism evidence="1">
    <name type="scientific">Clandestinovirus</name>
    <dbReference type="NCBI Taxonomy" id="2831644"/>
    <lineage>
        <taxon>Viruses</taxon>
    </lineage>
</organism>
<dbReference type="EMBL" id="MZ420154">
    <property type="protein sequence ID" value="QYA18652.1"/>
    <property type="molecule type" value="Genomic_DNA"/>
</dbReference>
<sequence length="98" mass="11220">MSNQIQIATTIWPETEEDLEFYRECAKATGYSFAYVLANRTPSASDDQLPPPDPRVLTWPETDGDLAFYASFASAPRYTKEQVEEFRKAKQNKHLSNQ</sequence>
<accession>A0A8F8PNB2</accession>
<gene>
    <name evidence="1" type="ORF">KOM_12_384</name>
</gene>
<proteinExistence type="predicted"/>